<sequence>MNPIQSPNAKVSYRKIKKLCKLNDMSAIGLTLAMQSYWAANISCLNGSISRNVLNTRSFNMENCLTFV</sequence>
<name>A0A8J8TCY2_9ARCH</name>
<reference evidence="1" key="1">
    <citation type="submission" date="2016-03" db="EMBL/GenBank/DDBJ databases">
        <authorList>
            <person name="Borrel G."/>
            <person name="Mccann A."/>
            <person name="O'Toole P.W."/>
        </authorList>
    </citation>
    <scope>NUCLEOTIDE SEQUENCE</scope>
    <source>
        <strain evidence="1">183</strain>
    </source>
</reference>
<comment type="caution">
    <text evidence="1">The sequence shown here is derived from an EMBL/GenBank/DDBJ whole genome shotgun (WGS) entry which is preliminary data.</text>
</comment>
<gene>
    <name evidence="1" type="ORF">A3207_05025</name>
</gene>
<dbReference type="Proteomes" id="UP000752814">
    <property type="component" value="Unassembled WGS sequence"/>
</dbReference>
<accession>A0A8J8TCY2</accession>
<dbReference type="EMBL" id="LVVT01000024">
    <property type="protein sequence ID" value="TQS81237.1"/>
    <property type="molecule type" value="Genomic_DNA"/>
</dbReference>
<protein>
    <submittedName>
        <fullName evidence="1">Uncharacterized protein</fullName>
    </submittedName>
</protein>
<proteinExistence type="predicted"/>
<organism evidence="1 2">
    <name type="scientific">Candidatus Methanomassiliicoccus intestinalis</name>
    <dbReference type="NCBI Taxonomy" id="1406512"/>
    <lineage>
        <taxon>Archaea</taxon>
        <taxon>Methanobacteriati</taxon>
        <taxon>Thermoplasmatota</taxon>
        <taxon>Thermoplasmata</taxon>
        <taxon>Methanomassiliicoccales</taxon>
        <taxon>Methanomassiliicoccaceae</taxon>
        <taxon>Methanomassiliicoccus</taxon>
    </lineage>
</organism>
<evidence type="ECO:0000313" key="1">
    <source>
        <dbReference type="EMBL" id="TQS81237.1"/>
    </source>
</evidence>
<dbReference type="AlphaFoldDB" id="A0A8J8TCY2"/>
<evidence type="ECO:0000313" key="2">
    <source>
        <dbReference type="Proteomes" id="UP000752814"/>
    </source>
</evidence>